<evidence type="ECO:0000313" key="2">
    <source>
        <dbReference type="Proteomes" id="UP001237737"/>
    </source>
</evidence>
<gene>
    <name evidence="1" type="ORF">J2T07_003437</name>
</gene>
<dbReference type="Gene3D" id="3.10.129.10">
    <property type="entry name" value="Hotdog Thioesterase"/>
    <property type="match status" value="1"/>
</dbReference>
<dbReference type="Pfam" id="PF13279">
    <property type="entry name" value="4HBT_2"/>
    <property type="match status" value="1"/>
</dbReference>
<proteinExistence type="predicted"/>
<dbReference type="EC" id="3.1.2.-" evidence="1"/>
<dbReference type="InterPro" id="IPR050563">
    <property type="entry name" value="4-hydroxybenzoyl-CoA_TE"/>
</dbReference>
<dbReference type="SUPFAM" id="SSF54637">
    <property type="entry name" value="Thioesterase/thiol ester dehydrase-isomerase"/>
    <property type="match status" value="1"/>
</dbReference>
<dbReference type="EMBL" id="JAUSSK010000005">
    <property type="protein sequence ID" value="MDQ0011227.1"/>
    <property type="molecule type" value="Genomic_DNA"/>
</dbReference>
<dbReference type="RefSeq" id="WP_306851526.1">
    <property type="nucleotide sequence ID" value="NZ_JAUSSK010000005.1"/>
</dbReference>
<protein>
    <submittedName>
        <fullName evidence="1">Acyl-CoA thioester hydrolase</fullName>
        <ecNumber evidence="1">3.1.2.-</ecNumber>
    </submittedName>
</protein>
<dbReference type="InterPro" id="IPR029069">
    <property type="entry name" value="HotDog_dom_sf"/>
</dbReference>
<organism evidence="1 2">
    <name type="scientific">Luteibacter jiangsuensis</name>
    <dbReference type="NCBI Taxonomy" id="637577"/>
    <lineage>
        <taxon>Bacteria</taxon>
        <taxon>Pseudomonadati</taxon>
        <taxon>Pseudomonadota</taxon>
        <taxon>Gammaproteobacteria</taxon>
        <taxon>Lysobacterales</taxon>
        <taxon>Rhodanobacteraceae</taxon>
        <taxon>Luteibacter</taxon>
    </lineage>
</organism>
<dbReference type="GO" id="GO:0016787">
    <property type="term" value="F:hydrolase activity"/>
    <property type="evidence" value="ECO:0007669"/>
    <property type="project" value="UniProtKB-KW"/>
</dbReference>
<keyword evidence="2" id="KW-1185">Reference proteome</keyword>
<accession>A0ABT9T4X1</accession>
<dbReference type="CDD" id="cd00586">
    <property type="entry name" value="4HBT"/>
    <property type="match status" value="1"/>
</dbReference>
<dbReference type="Proteomes" id="UP001237737">
    <property type="component" value="Unassembled WGS sequence"/>
</dbReference>
<reference evidence="1 2" key="1">
    <citation type="submission" date="2023-07" db="EMBL/GenBank/DDBJ databases">
        <title>Sorghum-associated microbial communities from plants grown in Nebraska, USA.</title>
        <authorList>
            <person name="Schachtman D."/>
        </authorList>
    </citation>
    <scope>NUCLEOTIDE SEQUENCE [LARGE SCALE GENOMIC DNA]</scope>
    <source>
        <strain evidence="1 2">CC60</strain>
    </source>
</reference>
<evidence type="ECO:0000313" key="1">
    <source>
        <dbReference type="EMBL" id="MDQ0011227.1"/>
    </source>
</evidence>
<sequence length="146" mass="16528">MTTEASNTPTPVPLFITPMDVRWQDLDAYNHVNNANYLVYLQEARIKWLEQLPGKWYGDDGTPVMARSELNYRMPIEYPADIQIELFVNRIGTSSMTIGHRIVAANDATRIHCDGSVTMVWIDPRNGRPVEVPQVIRDAVAEAENA</sequence>
<name>A0ABT9T4X1_9GAMM</name>
<comment type="caution">
    <text evidence="1">The sequence shown here is derived from an EMBL/GenBank/DDBJ whole genome shotgun (WGS) entry which is preliminary data.</text>
</comment>
<keyword evidence="1" id="KW-0378">Hydrolase</keyword>
<dbReference type="PANTHER" id="PTHR31793:SF24">
    <property type="entry name" value="LONG-CHAIN ACYL-COA THIOESTERASE FADM"/>
    <property type="match status" value="1"/>
</dbReference>
<dbReference type="PANTHER" id="PTHR31793">
    <property type="entry name" value="4-HYDROXYBENZOYL-COA THIOESTERASE FAMILY MEMBER"/>
    <property type="match status" value="1"/>
</dbReference>